<evidence type="ECO:0000256" key="6">
    <source>
        <dbReference type="ARBA" id="ARBA00022741"/>
    </source>
</evidence>
<comment type="cofactor">
    <cofactor evidence="11">
        <name>Mg(2+)</name>
        <dbReference type="ChEBI" id="CHEBI:18420"/>
    </cofactor>
    <text evidence="11">Binds 1 Mg(2+) ion per subunit.</text>
</comment>
<dbReference type="EMBL" id="CAKKNS010000001">
    <property type="protein sequence ID" value="CAH0415995.1"/>
    <property type="molecule type" value="Genomic_DNA"/>
</dbReference>
<comment type="subunit">
    <text evidence="11">Monomer.</text>
</comment>
<dbReference type="Pfam" id="PF01202">
    <property type="entry name" value="SKI"/>
    <property type="match status" value="1"/>
</dbReference>
<keyword evidence="6 11" id="KW-0547">Nucleotide-binding</keyword>
<keyword evidence="4 11" id="KW-0028">Amino-acid biosynthesis</keyword>
<feature type="binding site" evidence="11">
    <location>
        <position position="14"/>
    </location>
    <ligand>
        <name>Mg(2+)</name>
        <dbReference type="ChEBI" id="CHEBI:18420"/>
    </ligand>
</feature>
<dbReference type="InterPro" id="IPR036263">
    <property type="entry name" value="Chorismate_II_sf"/>
</dbReference>
<dbReference type="PRINTS" id="PR01100">
    <property type="entry name" value="SHIKIMTKNASE"/>
</dbReference>
<dbReference type="Pfam" id="PF01817">
    <property type="entry name" value="CM_2"/>
    <property type="match status" value="1"/>
</dbReference>
<proteinExistence type="inferred from homology"/>
<keyword evidence="14" id="KW-1185">Reference proteome</keyword>
<evidence type="ECO:0000313" key="13">
    <source>
        <dbReference type="EMBL" id="CAH0415995.1"/>
    </source>
</evidence>
<gene>
    <name evidence="13" type="primary">aroK_1</name>
    <name evidence="11" type="synonym">aroK</name>
    <name evidence="13" type="ORF">WFA24289_00294</name>
</gene>
<dbReference type="InterPro" id="IPR023000">
    <property type="entry name" value="Shikimate_kinase_CS"/>
</dbReference>
<evidence type="ECO:0000259" key="12">
    <source>
        <dbReference type="PROSITE" id="PS51168"/>
    </source>
</evidence>
<comment type="function">
    <text evidence="11">Catalyzes the specific phosphorylation of the 3-hydroxyl group of shikimic acid using ATP as a cosubstrate.</text>
</comment>
<dbReference type="Gene3D" id="1.20.59.10">
    <property type="entry name" value="Chorismate mutase"/>
    <property type="match status" value="1"/>
</dbReference>
<dbReference type="GO" id="GO:0004765">
    <property type="term" value="F:shikimate kinase activity"/>
    <property type="evidence" value="ECO:0007669"/>
    <property type="project" value="UniProtKB-EC"/>
</dbReference>
<sequence>MKIILVGFMGVGKTTIGKQLAAQMHEPFIDLDARIAEHIGETTATFFAHAGEERFRAVEFTLLEEILDQDAFILSTGGGVLEQAESLEIIQHSDAQVIWLDSTFTNNVSRLLGTDAADRPLLLNNNIVALQALWQHRRAAFIAVATEHIVTDFKDHDQITQEIMTKLTQDSVLAFERSQIDALDNQILQALAQRMEVVQRIGEIKAQHQLPIVQPNRMNTAKDDIIARFGDILPHKLIAEYLQLVTRVAIEHQQRMAQMGIR</sequence>
<evidence type="ECO:0000256" key="4">
    <source>
        <dbReference type="ARBA" id="ARBA00022605"/>
    </source>
</evidence>
<evidence type="ECO:0000313" key="14">
    <source>
        <dbReference type="Proteomes" id="UP000789707"/>
    </source>
</evidence>
<dbReference type="SMART" id="SM00830">
    <property type="entry name" value="CM_2"/>
    <property type="match status" value="1"/>
</dbReference>
<dbReference type="InterPro" id="IPR036979">
    <property type="entry name" value="CM_dom_sf"/>
</dbReference>
<evidence type="ECO:0000256" key="3">
    <source>
        <dbReference type="ARBA" id="ARBA00012154"/>
    </source>
</evidence>
<keyword evidence="11" id="KW-0479">Metal-binding</keyword>
<comment type="pathway">
    <text evidence="1 11">Metabolic intermediate biosynthesis; chorismate biosynthesis; chorismate from D-erythrose 4-phosphate and phosphoenolpyruvate: step 5/7.</text>
</comment>
<evidence type="ECO:0000256" key="7">
    <source>
        <dbReference type="ARBA" id="ARBA00022777"/>
    </source>
</evidence>
<dbReference type="InterPro" id="IPR000623">
    <property type="entry name" value="Shikimate_kinase/TSH1"/>
</dbReference>
<keyword evidence="11" id="KW-0460">Magnesium</keyword>
<comment type="caution">
    <text evidence="11">Lacks conserved residue(s) required for the propagation of feature annotation.</text>
</comment>
<dbReference type="SUPFAM" id="SSF52540">
    <property type="entry name" value="P-loop containing nucleoside triphosphate hydrolases"/>
    <property type="match status" value="1"/>
</dbReference>
<keyword evidence="9 11" id="KW-0057">Aromatic amino acid biosynthesis</keyword>
<feature type="binding site" evidence="11">
    <location>
        <position position="32"/>
    </location>
    <ligand>
        <name>substrate</name>
    </ligand>
</feature>
<evidence type="ECO:0000256" key="11">
    <source>
        <dbReference type="HAMAP-Rule" id="MF_00109"/>
    </source>
</evidence>
<keyword evidence="5 11" id="KW-0808">Transferase</keyword>
<feature type="binding site" evidence="11">
    <location>
        <position position="78"/>
    </location>
    <ligand>
        <name>substrate</name>
    </ligand>
</feature>
<reference evidence="13 14" key="1">
    <citation type="submission" date="2021-11" db="EMBL/GenBank/DDBJ databases">
        <authorList>
            <person name="Depoorter E."/>
        </authorList>
    </citation>
    <scope>NUCLEOTIDE SEQUENCE [LARGE SCALE GENOMIC DNA]</scope>
    <source>
        <strain evidence="13 14">LMG 24289</strain>
    </source>
</reference>
<accession>A0ABM8Z412</accession>
<feature type="domain" description="Chorismate mutase" evidence="12">
    <location>
        <begin position="167"/>
        <end position="262"/>
    </location>
</feature>
<comment type="subcellular location">
    <subcellularLocation>
        <location evidence="11">Cytoplasm</location>
    </subcellularLocation>
</comment>
<dbReference type="InterPro" id="IPR002701">
    <property type="entry name" value="CM_II_prokaryot"/>
</dbReference>
<dbReference type="RefSeq" id="WP_230096060.1">
    <property type="nucleotide sequence ID" value="NZ_CAKKNS010000001.1"/>
</dbReference>
<feature type="binding site" evidence="11">
    <location>
        <begin position="10"/>
        <end position="15"/>
    </location>
    <ligand>
        <name>ATP</name>
        <dbReference type="ChEBI" id="CHEBI:30616"/>
    </ligand>
</feature>
<dbReference type="Gene3D" id="3.40.50.300">
    <property type="entry name" value="P-loop containing nucleotide triphosphate hydrolases"/>
    <property type="match status" value="1"/>
</dbReference>
<evidence type="ECO:0000256" key="8">
    <source>
        <dbReference type="ARBA" id="ARBA00022840"/>
    </source>
</evidence>
<name>A0ABM8Z412_9LACO</name>
<evidence type="ECO:0000256" key="1">
    <source>
        <dbReference type="ARBA" id="ARBA00004842"/>
    </source>
</evidence>
<dbReference type="InterPro" id="IPR027417">
    <property type="entry name" value="P-loop_NTPase"/>
</dbReference>
<feature type="binding site" evidence="11">
    <location>
        <position position="137"/>
    </location>
    <ligand>
        <name>substrate</name>
    </ligand>
</feature>
<keyword evidence="7 11" id="KW-0418">Kinase</keyword>
<comment type="similarity">
    <text evidence="2 11">Belongs to the shikimate kinase family.</text>
</comment>
<dbReference type="EC" id="2.7.1.71" evidence="3 11"/>
<evidence type="ECO:0000256" key="2">
    <source>
        <dbReference type="ARBA" id="ARBA00006997"/>
    </source>
</evidence>
<keyword evidence="11" id="KW-0963">Cytoplasm</keyword>
<evidence type="ECO:0000256" key="9">
    <source>
        <dbReference type="ARBA" id="ARBA00023141"/>
    </source>
</evidence>
<dbReference type="PROSITE" id="PS51168">
    <property type="entry name" value="CHORISMATE_MUT_2"/>
    <property type="match status" value="1"/>
</dbReference>
<feature type="binding site" evidence="11">
    <location>
        <position position="56"/>
    </location>
    <ligand>
        <name>substrate</name>
    </ligand>
</feature>
<comment type="caution">
    <text evidence="13">The sequence shown here is derived from an EMBL/GenBank/DDBJ whole genome shotgun (WGS) entry which is preliminary data.</text>
</comment>
<dbReference type="HAMAP" id="MF_00109">
    <property type="entry name" value="Shikimate_kinase"/>
    <property type="match status" value="1"/>
</dbReference>
<dbReference type="Proteomes" id="UP000789707">
    <property type="component" value="Unassembled WGS sequence"/>
</dbReference>
<protein>
    <recommendedName>
        <fullName evidence="3 11">Shikimate kinase</fullName>
        <shortName evidence="11">SK</shortName>
        <ecNumber evidence="3 11">2.7.1.71</ecNumber>
    </recommendedName>
</protein>
<dbReference type="SUPFAM" id="SSF48600">
    <property type="entry name" value="Chorismate mutase II"/>
    <property type="match status" value="1"/>
</dbReference>
<dbReference type="PANTHER" id="PTHR21087:SF16">
    <property type="entry name" value="SHIKIMATE KINASE 1, CHLOROPLASTIC"/>
    <property type="match status" value="1"/>
</dbReference>
<dbReference type="CDD" id="cd00464">
    <property type="entry name" value="SK"/>
    <property type="match status" value="1"/>
</dbReference>
<feature type="binding site" evidence="11">
    <location>
        <position position="119"/>
    </location>
    <ligand>
        <name>ATP</name>
        <dbReference type="ChEBI" id="CHEBI:30616"/>
    </ligand>
</feature>
<keyword evidence="8 11" id="KW-0067">ATP-binding</keyword>
<evidence type="ECO:0000256" key="10">
    <source>
        <dbReference type="ARBA" id="ARBA00048567"/>
    </source>
</evidence>
<dbReference type="InterPro" id="IPR031322">
    <property type="entry name" value="Shikimate/glucono_kinase"/>
</dbReference>
<dbReference type="PROSITE" id="PS01128">
    <property type="entry name" value="SHIKIMATE_KINASE"/>
    <property type="match status" value="1"/>
</dbReference>
<evidence type="ECO:0000256" key="5">
    <source>
        <dbReference type="ARBA" id="ARBA00022679"/>
    </source>
</evidence>
<comment type="catalytic activity">
    <reaction evidence="10 11">
        <text>shikimate + ATP = 3-phosphoshikimate + ADP + H(+)</text>
        <dbReference type="Rhea" id="RHEA:13121"/>
        <dbReference type="ChEBI" id="CHEBI:15378"/>
        <dbReference type="ChEBI" id="CHEBI:30616"/>
        <dbReference type="ChEBI" id="CHEBI:36208"/>
        <dbReference type="ChEBI" id="CHEBI:145989"/>
        <dbReference type="ChEBI" id="CHEBI:456216"/>
        <dbReference type="EC" id="2.7.1.71"/>
    </reaction>
</comment>
<dbReference type="PANTHER" id="PTHR21087">
    <property type="entry name" value="SHIKIMATE KINASE"/>
    <property type="match status" value="1"/>
</dbReference>
<organism evidence="13 14">
    <name type="scientific">Periweissella fabaria</name>
    <dbReference type="NCBI Taxonomy" id="546157"/>
    <lineage>
        <taxon>Bacteria</taxon>
        <taxon>Bacillati</taxon>
        <taxon>Bacillota</taxon>
        <taxon>Bacilli</taxon>
        <taxon>Lactobacillales</taxon>
        <taxon>Lactobacillaceae</taxon>
        <taxon>Periweissella</taxon>
    </lineage>
</organism>